<dbReference type="SUPFAM" id="SSF81383">
    <property type="entry name" value="F-box domain"/>
    <property type="match status" value="1"/>
</dbReference>
<dbReference type="Proteomes" id="UP000559027">
    <property type="component" value="Unassembled WGS sequence"/>
</dbReference>
<dbReference type="EMBL" id="JAACJO010000005">
    <property type="protein sequence ID" value="KAF5358304.1"/>
    <property type="molecule type" value="Genomic_DNA"/>
</dbReference>
<protein>
    <recommendedName>
        <fullName evidence="1">F-box domain-containing protein</fullName>
    </recommendedName>
</protein>
<evidence type="ECO:0000313" key="3">
    <source>
        <dbReference type="Proteomes" id="UP000559027"/>
    </source>
</evidence>
<dbReference type="Gene3D" id="3.80.10.10">
    <property type="entry name" value="Ribonuclease Inhibitor"/>
    <property type="match status" value="1"/>
</dbReference>
<feature type="domain" description="F-box" evidence="1">
    <location>
        <begin position="7"/>
        <end position="56"/>
    </location>
</feature>
<dbReference type="InterPro" id="IPR001810">
    <property type="entry name" value="F-box_dom"/>
</dbReference>
<reference evidence="2 3" key="1">
    <citation type="journal article" date="2020" name="ISME J.">
        <title>Uncovering the hidden diversity of litter-decomposition mechanisms in mushroom-forming fungi.</title>
        <authorList>
            <person name="Floudas D."/>
            <person name="Bentzer J."/>
            <person name="Ahren D."/>
            <person name="Johansson T."/>
            <person name="Persson P."/>
            <person name="Tunlid A."/>
        </authorList>
    </citation>
    <scope>NUCLEOTIDE SEQUENCE [LARGE SCALE GENOMIC DNA]</scope>
    <source>
        <strain evidence="2 3">CBS 146.42</strain>
    </source>
</reference>
<dbReference type="InterPro" id="IPR032675">
    <property type="entry name" value="LRR_dom_sf"/>
</dbReference>
<comment type="caution">
    <text evidence="2">The sequence shown here is derived from an EMBL/GenBank/DDBJ whole genome shotgun (WGS) entry which is preliminary data.</text>
</comment>
<name>A0A8H5G4R4_9AGAR</name>
<dbReference type="SUPFAM" id="SSF52047">
    <property type="entry name" value="RNI-like"/>
    <property type="match status" value="1"/>
</dbReference>
<dbReference type="AlphaFoldDB" id="A0A8H5G4R4"/>
<dbReference type="OrthoDB" id="2991445at2759"/>
<proteinExistence type="predicted"/>
<dbReference type="InterPro" id="IPR036047">
    <property type="entry name" value="F-box-like_dom_sf"/>
</dbReference>
<accession>A0A8H5G4R4</accession>
<dbReference type="Gene3D" id="1.20.1280.50">
    <property type="match status" value="1"/>
</dbReference>
<gene>
    <name evidence="2" type="ORF">D9756_001213</name>
</gene>
<sequence>MTVTVHTLPPELLLMIFKFACFNNNTSDTRTTIRLSHVSRSWRRLSLASPALWSSIAYHSPFGYRHNYVALQKVMTYIARSGNSPLNLVLELYSREDEGFQIICEHSVRWRSLSLRCTQPLMPIISSRLRRARVPLLEYLCVEDVPTGRNQDEDTSGPSPASTGQGPFSIFSGGSPSLQYLELRNGAVYYMRPVHLETLTTLHFRSAFSDLELTPSELYALLTVPNLTTLTILTEFWELIPDVADISPSRIIMPKLRYLGIRGQYGSDYEVMRIFATISVPLVEVLTLQNISGTSLYDPPVDIENRELEVLTSLHTLQLVDNCDISTALHPLLTQTCQRTKEIIFDTGASDLPAIASVLLPLAEDGELPTKPPIVFPELDTMVFKSVDKHDAQNLMVLLPGLAEQGRSIEKVVLGLEIANFWMKSGHGDWLREMKMEIHVEDNADPNTPMWKRPRRKLIWRPGDDHEAQPETE</sequence>
<keyword evidence="3" id="KW-1185">Reference proteome</keyword>
<evidence type="ECO:0000259" key="1">
    <source>
        <dbReference type="Pfam" id="PF12937"/>
    </source>
</evidence>
<dbReference type="Pfam" id="PF12937">
    <property type="entry name" value="F-box-like"/>
    <property type="match status" value="1"/>
</dbReference>
<organism evidence="2 3">
    <name type="scientific">Leucocoprinus leucothites</name>
    <dbReference type="NCBI Taxonomy" id="201217"/>
    <lineage>
        <taxon>Eukaryota</taxon>
        <taxon>Fungi</taxon>
        <taxon>Dikarya</taxon>
        <taxon>Basidiomycota</taxon>
        <taxon>Agaricomycotina</taxon>
        <taxon>Agaricomycetes</taxon>
        <taxon>Agaricomycetidae</taxon>
        <taxon>Agaricales</taxon>
        <taxon>Agaricineae</taxon>
        <taxon>Agaricaceae</taxon>
        <taxon>Leucocoprinus</taxon>
    </lineage>
</organism>
<evidence type="ECO:0000313" key="2">
    <source>
        <dbReference type="EMBL" id="KAF5358304.1"/>
    </source>
</evidence>